<evidence type="ECO:0000313" key="3">
    <source>
        <dbReference type="Proteomes" id="UP000306628"/>
    </source>
</evidence>
<keyword evidence="1" id="KW-1133">Transmembrane helix</keyword>
<dbReference type="OrthoDB" id="3543267at2"/>
<proteinExistence type="predicted"/>
<keyword evidence="1" id="KW-0472">Membrane</keyword>
<keyword evidence="1" id="KW-0812">Transmembrane</keyword>
<comment type="caution">
    <text evidence="2">The sequence shown here is derived from an EMBL/GenBank/DDBJ whole genome shotgun (WGS) entry which is preliminary data.</text>
</comment>
<feature type="transmembrane region" description="Helical" evidence="1">
    <location>
        <begin position="137"/>
        <end position="164"/>
    </location>
</feature>
<evidence type="ECO:0000256" key="1">
    <source>
        <dbReference type="SAM" id="Phobius"/>
    </source>
</evidence>
<protein>
    <submittedName>
        <fullName evidence="2">Uncharacterized protein</fullName>
    </submittedName>
</protein>
<sequence>MWWIALAWGIAVVCGVAGVLVFAGGIVSSVSDLAPTKTFASGETVTVPIDPAEKPAVYVASDTAINYQCQISGGPGQAKLIKTTGSETVTNGSTVWEQILVINAPAKGDYQLTCANQEEASVSYGVGRQLSTAASGIAGGVAALFLIPGAGLLVGIVGTVVVLVRRSGSRKRLAVGG</sequence>
<organism evidence="2 3">
    <name type="scientific">Nonomuraea zeae</name>
    <dbReference type="NCBI Taxonomy" id="1642303"/>
    <lineage>
        <taxon>Bacteria</taxon>
        <taxon>Bacillati</taxon>
        <taxon>Actinomycetota</taxon>
        <taxon>Actinomycetes</taxon>
        <taxon>Streptosporangiales</taxon>
        <taxon>Streptosporangiaceae</taxon>
        <taxon>Nonomuraea</taxon>
    </lineage>
</organism>
<gene>
    <name evidence="2" type="ORF">ETD85_39435</name>
</gene>
<evidence type="ECO:0000313" key="2">
    <source>
        <dbReference type="EMBL" id="TMR27350.1"/>
    </source>
</evidence>
<name>A0A5S4GM09_9ACTN</name>
<dbReference type="EMBL" id="VCKX01000171">
    <property type="protein sequence ID" value="TMR27350.1"/>
    <property type="molecule type" value="Genomic_DNA"/>
</dbReference>
<reference evidence="2 3" key="1">
    <citation type="submission" date="2019-05" db="EMBL/GenBank/DDBJ databases">
        <title>Draft genome sequence of Nonomuraea zeae DSM 100528.</title>
        <authorList>
            <person name="Saricaoglu S."/>
            <person name="Isik K."/>
        </authorList>
    </citation>
    <scope>NUCLEOTIDE SEQUENCE [LARGE SCALE GENOMIC DNA]</scope>
    <source>
        <strain evidence="2 3">DSM 100528</strain>
    </source>
</reference>
<dbReference type="AlphaFoldDB" id="A0A5S4GM09"/>
<dbReference type="Proteomes" id="UP000306628">
    <property type="component" value="Unassembled WGS sequence"/>
</dbReference>
<keyword evidence="3" id="KW-1185">Reference proteome</keyword>
<accession>A0A5S4GM09</accession>